<keyword evidence="1 2" id="KW-0732">Signal</keyword>
<dbReference type="PANTHER" id="PTHR33376:SF15">
    <property type="entry name" value="BLL6794 PROTEIN"/>
    <property type="match status" value="1"/>
</dbReference>
<dbReference type="Pfam" id="PF03480">
    <property type="entry name" value="DctP"/>
    <property type="match status" value="1"/>
</dbReference>
<feature type="chain" id="PRO_5039033229" evidence="2">
    <location>
        <begin position="21"/>
        <end position="370"/>
    </location>
</feature>
<dbReference type="PANTHER" id="PTHR33376">
    <property type="match status" value="1"/>
</dbReference>
<gene>
    <name evidence="3" type="ORF">BHK98_05440</name>
</gene>
<dbReference type="OrthoDB" id="9815946at2"/>
<dbReference type="EMBL" id="MJIE01000001">
    <property type="protein sequence ID" value="OLR55552.1"/>
    <property type="molecule type" value="Genomic_DNA"/>
</dbReference>
<dbReference type="CDD" id="cd13666">
    <property type="entry name" value="PBP2_TRAP_DctP_like_1"/>
    <property type="match status" value="1"/>
</dbReference>
<dbReference type="GO" id="GO:0055085">
    <property type="term" value="P:transmembrane transport"/>
    <property type="evidence" value="ECO:0007669"/>
    <property type="project" value="InterPro"/>
</dbReference>
<dbReference type="NCBIfam" id="NF037995">
    <property type="entry name" value="TRAP_S1"/>
    <property type="match status" value="1"/>
</dbReference>
<keyword evidence="4" id="KW-1185">Reference proteome</keyword>
<dbReference type="Gene3D" id="3.40.190.170">
    <property type="entry name" value="Bacterial extracellular solute-binding protein, family 7"/>
    <property type="match status" value="1"/>
</dbReference>
<dbReference type="STRING" id="1261640.BHK98_05440"/>
<accession>A0A1Q9JH52</accession>
<dbReference type="Proteomes" id="UP000187404">
    <property type="component" value="Unassembled WGS sequence"/>
</dbReference>
<evidence type="ECO:0000256" key="2">
    <source>
        <dbReference type="SAM" id="SignalP"/>
    </source>
</evidence>
<dbReference type="InterPro" id="IPR038404">
    <property type="entry name" value="TRAP_DctP_sf"/>
</dbReference>
<dbReference type="RefSeq" id="WP_075712545.1">
    <property type="nucleotide sequence ID" value="NZ_MJIE01000001.1"/>
</dbReference>
<evidence type="ECO:0000313" key="3">
    <source>
        <dbReference type="EMBL" id="OLR55552.1"/>
    </source>
</evidence>
<dbReference type="AlphaFoldDB" id="A0A1Q9JH52"/>
<reference evidence="3 4" key="1">
    <citation type="journal article" date="2016" name="Appl. Environ. Microbiol.">
        <title>Function and Phylogeny of Bacterial Butyryl Coenzyme A:Acetate Transferases and Their Diversity in the Proximal Colon of Swine.</title>
        <authorList>
            <person name="Trachsel J."/>
            <person name="Bayles D.O."/>
            <person name="Looft T."/>
            <person name="Levine U.Y."/>
            <person name="Allen H.K."/>
        </authorList>
    </citation>
    <scope>NUCLEOTIDE SEQUENCE [LARGE SCALE GENOMIC DNA]</scope>
    <source>
        <strain evidence="3 4">68-3-10</strain>
    </source>
</reference>
<dbReference type="PROSITE" id="PS51257">
    <property type="entry name" value="PROKAR_LIPOPROTEIN"/>
    <property type="match status" value="1"/>
</dbReference>
<name>A0A1Q9JH52_9FIRM</name>
<evidence type="ECO:0000256" key="1">
    <source>
        <dbReference type="ARBA" id="ARBA00022729"/>
    </source>
</evidence>
<evidence type="ECO:0000313" key="4">
    <source>
        <dbReference type="Proteomes" id="UP000187404"/>
    </source>
</evidence>
<protein>
    <submittedName>
        <fullName evidence="3">Uncharacterized protein</fullName>
    </submittedName>
</protein>
<proteinExistence type="predicted"/>
<sequence length="370" mass="41562">MKKLLSVVCCVALTVTMLTACGSGSGENAGNVSGSNYPKMTIVCAGLDRADTAKAHDLEIFMNLVTKKSGGQITFKKYWNASLGKAPTNLDIIRNGIADVGTVCTLYTPSQLPLSQITYCVPFAPDDPTLAAQLMYEVAKKHPEFYREYEKNNVVNVAWKGNEPYKLYSKKPITSIDQLKGTKITMGGVYYIPWFQSIGTVPVTAAASELYQTVKTGVAKGSFVYDSIFCDFKLYEVMKYDYRISLGARNCDTICFNKDRWDSFDKNTQKLMRDCATEAMNEFQDWQDKEMVGWEKEMKTNGVKFTDITTSDKRKFAKKALDYNDTLESWIKDANAAGYNGKQIMSDYLKGGEKLGYKWSFDTSKYIIDK</sequence>
<comment type="caution">
    <text evidence="3">The sequence shown here is derived from an EMBL/GenBank/DDBJ whole genome shotgun (WGS) entry which is preliminary data.</text>
</comment>
<dbReference type="InterPro" id="IPR018389">
    <property type="entry name" value="DctP_fam"/>
</dbReference>
<feature type="signal peptide" evidence="2">
    <location>
        <begin position="1"/>
        <end position="20"/>
    </location>
</feature>
<organism evidence="3 4">
    <name type="scientific">Hornefia porci</name>
    <dbReference type="NCBI Taxonomy" id="2652292"/>
    <lineage>
        <taxon>Bacteria</taxon>
        <taxon>Bacillati</taxon>
        <taxon>Bacillota</taxon>
        <taxon>Clostridia</taxon>
        <taxon>Peptostreptococcales</taxon>
        <taxon>Anaerovoracaceae</taxon>
        <taxon>Hornefia</taxon>
    </lineage>
</organism>